<dbReference type="Pfam" id="PF07992">
    <property type="entry name" value="Pyr_redox_2"/>
    <property type="match status" value="1"/>
</dbReference>
<dbReference type="EMBL" id="JQCL01000057">
    <property type="protein sequence ID" value="KRO10986.1"/>
    <property type="molecule type" value="Genomic_DNA"/>
</dbReference>
<dbReference type="Proteomes" id="UP000051783">
    <property type="component" value="Unassembled WGS sequence"/>
</dbReference>
<dbReference type="RefSeq" id="WP_057706484.1">
    <property type="nucleotide sequence ID" value="NZ_JQCL01000057.1"/>
</dbReference>
<feature type="binding site" evidence="4">
    <location>
        <position position="259"/>
    </location>
    <ligand>
        <name>NAD(+)</name>
        <dbReference type="ChEBI" id="CHEBI:57540"/>
    </ligand>
</feature>
<protein>
    <submittedName>
        <fullName evidence="8">Glutathione reductase</fullName>
    </submittedName>
</protein>
<dbReference type="InterPro" id="IPR036188">
    <property type="entry name" value="FAD/NAD-bd_sf"/>
</dbReference>
<keyword evidence="3 4" id="KW-0274">FAD</keyword>
<name>A0A0R2MJL6_9LACO</name>
<proteinExistence type="inferred from homology"/>
<dbReference type="PANTHER" id="PTHR43014:SF5">
    <property type="entry name" value="GLUTATHIONE REDUCTASE (NADPH)"/>
    <property type="match status" value="1"/>
</dbReference>
<evidence type="ECO:0000313" key="9">
    <source>
        <dbReference type="Proteomes" id="UP000051783"/>
    </source>
</evidence>
<dbReference type="PRINTS" id="PR00411">
    <property type="entry name" value="PNDRDTASEI"/>
</dbReference>
<feature type="binding site" evidence="4">
    <location>
        <position position="51"/>
    </location>
    <ligand>
        <name>FAD</name>
        <dbReference type="ChEBI" id="CHEBI:57692"/>
    </ligand>
</feature>
<dbReference type="GO" id="GO:0000166">
    <property type="term" value="F:nucleotide binding"/>
    <property type="evidence" value="ECO:0007669"/>
    <property type="project" value="UniProtKB-KW"/>
</dbReference>
<dbReference type="PANTHER" id="PTHR43014">
    <property type="entry name" value="MERCURIC REDUCTASE"/>
    <property type="match status" value="1"/>
</dbReference>
<feature type="binding site" evidence="4">
    <location>
        <position position="299"/>
    </location>
    <ligand>
        <name>FAD</name>
        <dbReference type="ChEBI" id="CHEBI:57692"/>
    </ligand>
</feature>
<dbReference type="PIRSF" id="PIRSF000350">
    <property type="entry name" value="Mercury_reductase_MerA"/>
    <property type="match status" value="1"/>
</dbReference>
<comment type="cofactor">
    <cofactor evidence="4">
        <name>FAD</name>
        <dbReference type="ChEBI" id="CHEBI:57692"/>
    </cofactor>
    <text evidence="4">Binds 1 FAD per subunit.</text>
</comment>
<feature type="binding site" evidence="4">
    <location>
        <begin position="172"/>
        <end position="179"/>
    </location>
    <ligand>
        <name>NAD(+)</name>
        <dbReference type="ChEBI" id="CHEBI:57540"/>
    </ligand>
</feature>
<dbReference type="Pfam" id="PF02852">
    <property type="entry name" value="Pyr_redox_dim"/>
    <property type="match status" value="1"/>
</dbReference>
<dbReference type="SUPFAM" id="SSF51905">
    <property type="entry name" value="FAD/NAD(P)-binding domain"/>
    <property type="match status" value="1"/>
</dbReference>
<dbReference type="InterPro" id="IPR001100">
    <property type="entry name" value="Pyr_nuc-diS_OxRdtase"/>
</dbReference>
<dbReference type="AlphaFoldDB" id="A0A0R2MJL6"/>
<dbReference type="Gene3D" id="3.30.390.30">
    <property type="match status" value="1"/>
</dbReference>
<feature type="domain" description="Pyridine nucleotide-disulphide oxidoreductase dimerisation" evidence="6">
    <location>
        <begin position="335"/>
        <end position="438"/>
    </location>
</feature>
<keyword evidence="4" id="KW-0547">Nucleotide-binding</keyword>
<comment type="caution">
    <text evidence="8">The sequence shown here is derived from an EMBL/GenBank/DDBJ whole genome shotgun (WGS) entry which is preliminary data.</text>
</comment>
<dbReference type="STRING" id="942150.IV64_GL002682"/>
<gene>
    <name evidence="8" type="ORF">IV64_GL002682</name>
</gene>
<evidence type="ECO:0000259" key="7">
    <source>
        <dbReference type="Pfam" id="PF07992"/>
    </source>
</evidence>
<dbReference type="PATRIC" id="fig|942150.3.peg.2794"/>
<dbReference type="OrthoDB" id="9800167at2"/>
<dbReference type="PRINTS" id="PR00368">
    <property type="entry name" value="FADPNR"/>
</dbReference>
<evidence type="ECO:0000259" key="6">
    <source>
        <dbReference type="Pfam" id="PF02852"/>
    </source>
</evidence>
<organism evidence="8 9">
    <name type="scientific">Lactiplantibacillus xiangfangensis</name>
    <dbReference type="NCBI Taxonomy" id="942150"/>
    <lineage>
        <taxon>Bacteria</taxon>
        <taxon>Bacillati</taxon>
        <taxon>Bacillota</taxon>
        <taxon>Bacilli</taxon>
        <taxon>Lactobacillales</taxon>
        <taxon>Lactobacillaceae</taxon>
        <taxon>Lactiplantibacillus</taxon>
    </lineage>
</organism>
<feature type="disulfide bond" description="Redox-active" evidence="5">
    <location>
        <begin position="42"/>
        <end position="47"/>
    </location>
</feature>
<keyword evidence="9" id="KW-1185">Reference proteome</keyword>
<keyword evidence="2" id="KW-0285">Flavoprotein</keyword>
<dbReference type="InterPro" id="IPR023753">
    <property type="entry name" value="FAD/NAD-binding_dom"/>
</dbReference>
<dbReference type="GO" id="GO:0016491">
    <property type="term" value="F:oxidoreductase activity"/>
    <property type="evidence" value="ECO:0007669"/>
    <property type="project" value="InterPro"/>
</dbReference>
<evidence type="ECO:0000256" key="1">
    <source>
        <dbReference type="ARBA" id="ARBA00007532"/>
    </source>
</evidence>
<sequence>MSTQYDVVVIGGGPAGTAVASGLKAKGKNVLIVESDLWGGTCPNRGCDPKKILLSAVEAKVAAQNLQHTGLTGVPDVDWPALMAHKRGYTDKINDGTLAGLKGQAIDTLHGEAFFQADGQLTVDGTVIATNDVVIATGQRPAILPVTGHEYFKTSTDFLDLDTMPKRVTFVGGGYVGFELATIANAAGADVHLIHHNDRPLKEFDQTMVQALMANLTDAGVKFDLDQDLQSITQEADGLHLKTATGFELVTDLVICSAGRVPNDDHLGLAHVGVQFGRHGIAVNDHLQTTNPHIYAVGDVSDTPIPKLTPVAGFEARYVVGQLTQPGAPIDYPVIPTQVYAAPKLAQVGLSAAEATAQPDRYVVNDLDMTTWFTYYRFSAKQALAKVVVDQTTGQAVGATVLSDLADEMINYLTLLIEQRLTVADLQRLVLAYPTPASDLQYLY</sequence>
<evidence type="ECO:0000256" key="2">
    <source>
        <dbReference type="ARBA" id="ARBA00022630"/>
    </source>
</evidence>
<dbReference type="InterPro" id="IPR004099">
    <property type="entry name" value="Pyr_nucl-diS_OxRdtase_dimer"/>
</dbReference>
<dbReference type="SUPFAM" id="SSF55424">
    <property type="entry name" value="FAD/NAD-linked reductases, dimerisation (C-terminal) domain"/>
    <property type="match status" value="1"/>
</dbReference>
<keyword evidence="4" id="KW-0520">NAD</keyword>
<comment type="similarity">
    <text evidence="1">Belongs to the class-I pyridine nucleotide-disulfide oxidoreductase family.</text>
</comment>
<dbReference type="InterPro" id="IPR016156">
    <property type="entry name" value="FAD/NAD-linked_Rdtase_dimer_sf"/>
</dbReference>
<evidence type="ECO:0000256" key="3">
    <source>
        <dbReference type="ARBA" id="ARBA00022827"/>
    </source>
</evidence>
<dbReference type="Gene3D" id="3.50.50.60">
    <property type="entry name" value="FAD/NAD(P)-binding domain"/>
    <property type="match status" value="2"/>
</dbReference>
<reference evidence="8 9" key="1">
    <citation type="journal article" date="2015" name="Genome Announc.">
        <title>Expanding the biotechnology potential of lactobacilli through comparative genomics of 213 strains and associated genera.</title>
        <authorList>
            <person name="Sun Z."/>
            <person name="Harris H.M."/>
            <person name="McCann A."/>
            <person name="Guo C."/>
            <person name="Argimon S."/>
            <person name="Zhang W."/>
            <person name="Yang X."/>
            <person name="Jeffery I.B."/>
            <person name="Cooney J.C."/>
            <person name="Kagawa T.F."/>
            <person name="Liu W."/>
            <person name="Song Y."/>
            <person name="Salvetti E."/>
            <person name="Wrobel A."/>
            <person name="Rasinkangas P."/>
            <person name="Parkhill J."/>
            <person name="Rea M.C."/>
            <person name="O'Sullivan O."/>
            <person name="Ritari J."/>
            <person name="Douillard F.P."/>
            <person name="Paul Ross R."/>
            <person name="Yang R."/>
            <person name="Briner A.E."/>
            <person name="Felis G.E."/>
            <person name="de Vos W.M."/>
            <person name="Barrangou R."/>
            <person name="Klaenhammer T.R."/>
            <person name="Caufield P.W."/>
            <person name="Cui Y."/>
            <person name="Zhang H."/>
            <person name="O'Toole P.W."/>
        </authorList>
    </citation>
    <scope>NUCLEOTIDE SEQUENCE [LARGE SCALE GENOMIC DNA]</scope>
    <source>
        <strain evidence="8 9">LMG 26013</strain>
    </source>
</reference>
<accession>A0A0R2MJL6</accession>
<feature type="domain" description="FAD/NAD(P)-binding" evidence="7">
    <location>
        <begin position="5"/>
        <end position="315"/>
    </location>
</feature>
<evidence type="ECO:0000256" key="5">
    <source>
        <dbReference type="PIRSR" id="PIRSR000350-4"/>
    </source>
</evidence>
<evidence type="ECO:0000313" key="8">
    <source>
        <dbReference type="EMBL" id="KRO10986.1"/>
    </source>
</evidence>
<evidence type="ECO:0000256" key="4">
    <source>
        <dbReference type="PIRSR" id="PIRSR000350-3"/>
    </source>
</evidence>